<gene>
    <name evidence="2" type="ORF">J2X98_003159</name>
</gene>
<name>A0ABT9RWC8_9MICC</name>
<evidence type="ECO:0000313" key="2">
    <source>
        <dbReference type="EMBL" id="MDP9889548.1"/>
    </source>
</evidence>
<reference evidence="2 3" key="1">
    <citation type="submission" date="2023-07" db="EMBL/GenBank/DDBJ databases">
        <title>Sorghum-associated microbial communities from plants grown in Nebraska, USA.</title>
        <authorList>
            <person name="Schachtman D."/>
        </authorList>
    </citation>
    <scope>NUCLEOTIDE SEQUENCE [LARGE SCALE GENOMIC DNA]</scope>
    <source>
        <strain evidence="2 3">CC222</strain>
    </source>
</reference>
<accession>A0ABT9RWC8</accession>
<comment type="caution">
    <text evidence="2">The sequence shown here is derived from an EMBL/GenBank/DDBJ whole genome shotgun (WGS) entry which is preliminary data.</text>
</comment>
<evidence type="ECO:0000313" key="3">
    <source>
        <dbReference type="Proteomes" id="UP001226577"/>
    </source>
</evidence>
<dbReference type="RefSeq" id="WP_307309899.1">
    <property type="nucleotide sequence ID" value="NZ_JAUSRE010000017.1"/>
</dbReference>
<dbReference type="Proteomes" id="UP001226577">
    <property type="component" value="Unassembled WGS sequence"/>
</dbReference>
<protein>
    <submittedName>
        <fullName evidence="2">Uncharacterized protein</fullName>
    </submittedName>
</protein>
<sequence>MAGAGDAGIHANQNNRHPNAGRTSRVATRSAQLRAILRHEGGA</sequence>
<feature type="region of interest" description="Disordered" evidence="1">
    <location>
        <begin position="1"/>
        <end position="30"/>
    </location>
</feature>
<evidence type="ECO:0000256" key="1">
    <source>
        <dbReference type="SAM" id="MobiDB-lite"/>
    </source>
</evidence>
<feature type="compositionally biased region" description="Polar residues" evidence="1">
    <location>
        <begin position="11"/>
        <end position="30"/>
    </location>
</feature>
<organism evidence="2 3">
    <name type="scientific">Pseudarthrobacter enclensis</name>
    <dbReference type="NCBI Taxonomy" id="993070"/>
    <lineage>
        <taxon>Bacteria</taxon>
        <taxon>Bacillati</taxon>
        <taxon>Actinomycetota</taxon>
        <taxon>Actinomycetes</taxon>
        <taxon>Micrococcales</taxon>
        <taxon>Micrococcaceae</taxon>
        <taxon>Pseudarthrobacter</taxon>
    </lineage>
</organism>
<proteinExistence type="predicted"/>
<keyword evidence="3" id="KW-1185">Reference proteome</keyword>
<dbReference type="EMBL" id="JAUSRE010000017">
    <property type="protein sequence ID" value="MDP9889548.1"/>
    <property type="molecule type" value="Genomic_DNA"/>
</dbReference>